<dbReference type="EMBL" id="JSFK01000003">
    <property type="protein sequence ID" value="KHA73776.1"/>
    <property type="molecule type" value="Genomic_DNA"/>
</dbReference>
<dbReference type="Proteomes" id="UP000030564">
    <property type="component" value="Unassembled WGS sequence"/>
</dbReference>
<dbReference type="SUPFAM" id="SSF53474">
    <property type="entry name" value="alpha/beta-Hydrolases"/>
    <property type="match status" value="1"/>
</dbReference>
<protein>
    <submittedName>
        <fullName evidence="1">Uncharacterized protein</fullName>
    </submittedName>
</protein>
<accession>A0A0A6FM23</accession>
<organism evidence="1 2">
    <name type="scientific">Pseudomonas chlororaphis</name>
    <dbReference type="NCBI Taxonomy" id="587753"/>
    <lineage>
        <taxon>Bacteria</taxon>
        <taxon>Pseudomonadati</taxon>
        <taxon>Pseudomonadota</taxon>
        <taxon>Gammaproteobacteria</taxon>
        <taxon>Pseudomonadales</taxon>
        <taxon>Pseudomonadaceae</taxon>
        <taxon>Pseudomonas</taxon>
    </lineage>
</organism>
<dbReference type="InterPro" id="IPR029058">
    <property type="entry name" value="AB_hydrolase_fold"/>
</dbReference>
<comment type="caution">
    <text evidence="1">The sequence shown here is derived from an EMBL/GenBank/DDBJ whole genome shotgun (WGS) entry which is preliminary data.</text>
</comment>
<evidence type="ECO:0000313" key="2">
    <source>
        <dbReference type="Proteomes" id="UP000030564"/>
    </source>
</evidence>
<name>A0A0A6FM23_9PSED</name>
<proteinExistence type="predicted"/>
<dbReference type="AlphaFoldDB" id="A0A0A6FM23"/>
<dbReference type="PATRIC" id="fig|587753.9.peg.3453"/>
<sequence length="380" mass="41735">MTVLTIFFCGTGSNKFDTAHENFWDGELVSTLAANHTGREFAEWIVVDGPGSGNLQADDLFTKTKEYGLTGTLFGKGWEENVAHAVNVIKGKCDWQREQLTEAEYNRLKAAGIPIEDVKVEGSWFWRKYNYGDRSVTQQKLQEQIIKTFRKDGVIPTQVNLVGWSRGGISCHMLANAMLNDPQLNNIPVNIFALDPVPGIGNFQDQRVKLGANVKEYVAFYARDERSKGFSCVIPQTVTGTKTCVYPMAGRHATMAGNATAAGGVPTSSGDLKTLVEPGRIVRHLAETCLKRWGVQLNKTLNLSETDLLRLTGAIVADEARYKQMHSISYTYFTELDKGERYVSLGSKGVPFSAVKGSIYTPATGLTTSVLDAAAYRVIG</sequence>
<reference evidence="1 2" key="1">
    <citation type="submission" date="2014-10" db="EMBL/GenBank/DDBJ databases">
        <title>Draft genome sequence of Pseudomonas chlororaphis EA105.</title>
        <authorList>
            <person name="McCully L.M."/>
            <person name="Bitzer A.S."/>
            <person name="Spence C."/>
            <person name="Bais H."/>
            <person name="Silby M.W."/>
        </authorList>
    </citation>
    <scope>NUCLEOTIDE SEQUENCE [LARGE SCALE GENOMIC DNA]</scope>
    <source>
        <strain evidence="1 2">EA105</strain>
    </source>
</reference>
<gene>
    <name evidence="1" type="ORF">NZ35_06620</name>
</gene>
<evidence type="ECO:0000313" key="1">
    <source>
        <dbReference type="EMBL" id="KHA73776.1"/>
    </source>
</evidence>
<dbReference type="OrthoDB" id="1432332at2"/>